<evidence type="ECO:0000313" key="2">
    <source>
        <dbReference type="EMBL" id="PHI32123.1"/>
    </source>
</evidence>
<organism evidence="2 4">
    <name type="scientific">Budvicia aquatica</name>
    <dbReference type="NCBI Taxonomy" id="82979"/>
    <lineage>
        <taxon>Bacteria</taxon>
        <taxon>Pseudomonadati</taxon>
        <taxon>Pseudomonadota</taxon>
        <taxon>Gammaproteobacteria</taxon>
        <taxon>Enterobacterales</taxon>
        <taxon>Budviciaceae</taxon>
        <taxon>Budvicia</taxon>
    </lineage>
</organism>
<reference evidence="2" key="1">
    <citation type="submission" date="2017-09" db="EMBL/GenBank/DDBJ databases">
        <title>FDA dAtabase for Regulatory Grade micrObial Sequences (FDA-ARGOS): Supporting development and validation of Infectious Disease Dx tests.</title>
        <authorList>
            <person name="Minogue T."/>
            <person name="Wolcott M."/>
            <person name="Wasieloski L."/>
            <person name="Aguilar W."/>
            <person name="Moore D."/>
            <person name="Tallon L.J."/>
            <person name="Sadzewicz L."/>
            <person name="Ott S."/>
            <person name="Zhao X."/>
            <person name="Nagaraj S."/>
            <person name="Vavikolanu K."/>
            <person name="Aluvathingal J."/>
            <person name="Nadendla S."/>
            <person name="Sichtig H."/>
        </authorList>
    </citation>
    <scope>NUCLEOTIDE SEQUENCE</scope>
    <source>
        <strain evidence="2">FDAARGOS_387</strain>
    </source>
</reference>
<evidence type="ECO:0000313" key="5">
    <source>
        <dbReference type="Proteomes" id="UP000373449"/>
    </source>
</evidence>
<sequence length="104" mass="10661">MSNNSDRLNPASRALIAGALVGATASGVEQWRRYQNGEQTINQATSKVLIDATKAGLVSGAAMTVANATAGRPILTLLTVLSAGAAGLYLLDAMKKGQTDETAE</sequence>
<proteinExistence type="predicted"/>
<evidence type="ECO:0000256" key="1">
    <source>
        <dbReference type="SAM" id="Phobius"/>
    </source>
</evidence>
<keyword evidence="4" id="KW-1185">Reference proteome</keyword>
<dbReference type="EMBL" id="PDDX01000001">
    <property type="protein sequence ID" value="PHI32123.1"/>
    <property type="molecule type" value="Genomic_DNA"/>
</dbReference>
<keyword evidence="1" id="KW-0472">Membrane</keyword>
<keyword evidence="1" id="KW-0812">Transmembrane</keyword>
<evidence type="ECO:0000313" key="4">
    <source>
        <dbReference type="Proteomes" id="UP000224974"/>
    </source>
</evidence>
<accession>A0A2C6DTU4</accession>
<dbReference type="Proteomes" id="UP000224974">
    <property type="component" value="Unassembled WGS sequence"/>
</dbReference>
<dbReference type="EMBL" id="CAADJA010000002">
    <property type="protein sequence ID" value="VFS53342.1"/>
    <property type="molecule type" value="Genomic_DNA"/>
</dbReference>
<protein>
    <submittedName>
        <fullName evidence="2">Uncharacterized protein</fullName>
    </submittedName>
</protein>
<feature type="transmembrane region" description="Helical" evidence="1">
    <location>
        <begin position="73"/>
        <end position="91"/>
    </location>
</feature>
<gene>
    <name evidence="2" type="ORF">CRN84_23780</name>
    <name evidence="3" type="ORF">NCTC12282_06443</name>
</gene>
<keyword evidence="1" id="KW-1133">Transmembrane helix</keyword>
<dbReference type="InterPro" id="IPR058956">
    <property type="entry name" value="MamC"/>
</dbReference>
<dbReference type="Proteomes" id="UP000373449">
    <property type="component" value="Unassembled WGS sequence"/>
</dbReference>
<dbReference type="Pfam" id="PF26373">
    <property type="entry name" value="MamC"/>
    <property type="match status" value="1"/>
</dbReference>
<dbReference type="RefSeq" id="WP_029094907.1">
    <property type="nucleotide sequence ID" value="NZ_BRLG01000035.1"/>
</dbReference>
<reference evidence="3 5" key="3">
    <citation type="submission" date="2019-03" db="EMBL/GenBank/DDBJ databases">
        <authorList>
            <consortium name="Pathogen Informatics"/>
        </authorList>
    </citation>
    <scope>NUCLEOTIDE SEQUENCE [LARGE SCALE GENOMIC DNA]</scope>
    <source>
        <strain evidence="3 5">NCTC12282</strain>
    </source>
</reference>
<evidence type="ECO:0000313" key="3">
    <source>
        <dbReference type="EMBL" id="VFS53342.1"/>
    </source>
</evidence>
<reference evidence="4" key="2">
    <citation type="submission" date="2017-09" db="EMBL/GenBank/DDBJ databases">
        <title>FDA dAtabase for Regulatory Grade micrObial Sequences (FDA-ARGOS): Supporting development and validation of Infectious Disease Dx tests.</title>
        <authorList>
            <person name="Minogue T."/>
            <person name="Wolcott M."/>
            <person name="Wasieloski L."/>
            <person name="Aguilar W."/>
            <person name="Moore D."/>
            <person name="Tallon L."/>
            <person name="Sadzewicz L."/>
            <person name="Ott S."/>
            <person name="Zhao X."/>
            <person name="Nagaraj S."/>
            <person name="Vavikolanu K."/>
            <person name="Aluvathingal J."/>
            <person name="Nadendla S."/>
            <person name="Sichtig H."/>
        </authorList>
    </citation>
    <scope>NUCLEOTIDE SEQUENCE [LARGE SCALE GENOMIC DNA]</scope>
    <source>
        <strain evidence="4">FDAARGOS_387</strain>
    </source>
</reference>
<dbReference type="OrthoDB" id="5904314at2"/>
<name>A0A2C6DTU4_9GAMM</name>
<dbReference type="AlphaFoldDB" id="A0A2C6DTU4"/>
<dbReference type="STRING" id="1111728.GCA_000427805_02190"/>